<dbReference type="Proteomes" id="UP000621266">
    <property type="component" value="Unassembled WGS sequence"/>
</dbReference>
<dbReference type="EMBL" id="WHPN01000207">
    <property type="protein sequence ID" value="KAF4409523.1"/>
    <property type="molecule type" value="Genomic_DNA"/>
</dbReference>
<evidence type="ECO:0000313" key="1">
    <source>
        <dbReference type="EMBL" id="KAF4409523.1"/>
    </source>
</evidence>
<accession>A0ABQ7FQL5</accession>
<protein>
    <submittedName>
        <fullName evidence="1">DUF742 domain-containing protein</fullName>
    </submittedName>
</protein>
<organism evidence="1 2">
    <name type="scientific">Streptomyces lycii</name>
    <dbReference type="NCBI Taxonomy" id="2654337"/>
    <lineage>
        <taxon>Bacteria</taxon>
        <taxon>Bacillati</taxon>
        <taxon>Actinomycetota</taxon>
        <taxon>Actinomycetes</taxon>
        <taxon>Kitasatosporales</taxon>
        <taxon>Streptomycetaceae</taxon>
        <taxon>Streptomyces</taxon>
    </lineage>
</organism>
<dbReference type="PANTHER" id="PTHR36221">
    <property type="entry name" value="DUF742 DOMAIN-CONTAINING PROTEIN"/>
    <property type="match status" value="1"/>
</dbReference>
<dbReference type="InterPro" id="IPR007995">
    <property type="entry name" value="DUF742"/>
</dbReference>
<name>A0ABQ7FQL5_9ACTN</name>
<dbReference type="Pfam" id="PF05331">
    <property type="entry name" value="DUF742"/>
    <property type="match status" value="1"/>
</dbReference>
<dbReference type="PANTHER" id="PTHR36221:SF1">
    <property type="entry name" value="DUF742 DOMAIN-CONTAINING PROTEIN"/>
    <property type="match status" value="1"/>
</dbReference>
<proteinExistence type="predicted"/>
<reference evidence="1 2" key="1">
    <citation type="submission" date="2019-10" db="EMBL/GenBank/DDBJ databases">
        <title>Streptomyces tenebrisbrunneis sp.nov., an endogenous actinomycete isolated from of Lycium ruthenicum.</title>
        <authorList>
            <person name="Ma L."/>
        </authorList>
    </citation>
    <scope>NUCLEOTIDE SEQUENCE [LARGE SCALE GENOMIC DNA]</scope>
    <source>
        <strain evidence="1 2">TRM 66187</strain>
    </source>
</reference>
<comment type="caution">
    <text evidence="1">The sequence shown here is derived from an EMBL/GenBank/DDBJ whole genome shotgun (WGS) entry which is preliminary data.</text>
</comment>
<sequence>MTPRGRRSTGMVRPYVPTGGRAVPTRRSLDLATLLIPVRDKPLHGLDVHAFRVMRHCLPGTQSVAEVSAHLKLPGAVTKVIVASLVDSGHLISRSPAPAAAQQHDLGLLEAVLHGLQNKL</sequence>
<keyword evidence="2" id="KW-1185">Reference proteome</keyword>
<gene>
    <name evidence="1" type="ORF">GCU69_08485</name>
</gene>
<evidence type="ECO:0000313" key="2">
    <source>
        <dbReference type="Proteomes" id="UP000621266"/>
    </source>
</evidence>